<evidence type="ECO:0000256" key="1">
    <source>
        <dbReference type="SAM" id="MobiDB-lite"/>
    </source>
</evidence>
<evidence type="ECO:0000313" key="2">
    <source>
        <dbReference type="EMBL" id="KAL0197258.1"/>
    </source>
</evidence>
<feature type="compositionally biased region" description="Acidic residues" evidence="1">
    <location>
        <begin position="129"/>
        <end position="139"/>
    </location>
</feature>
<evidence type="ECO:0000313" key="3">
    <source>
        <dbReference type="Proteomes" id="UP001529510"/>
    </source>
</evidence>
<proteinExistence type="predicted"/>
<reference evidence="2 3" key="1">
    <citation type="submission" date="2024-05" db="EMBL/GenBank/DDBJ databases">
        <title>Genome sequencing and assembly of Indian major carp, Cirrhinus mrigala (Hamilton, 1822).</title>
        <authorList>
            <person name="Mohindra V."/>
            <person name="Chowdhury L.M."/>
            <person name="Lal K."/>
            <person name="Jena J.K."/>
        </authorList>
    </citation>
    <scope>NUCLEOTIDE SEQUENCE [LARGE SCALE GENOMIC DNA]</scope>
    <source>
        <strain evidence="2">CM1030</strain>
        <tissue evidence="2">Blood</tissue>
    </source>
</reference>
<gene>
    <name evidence="2" type="ORF">M9458_005798</name>
</gene>
<dbReference type="Proteomes" id="UP001529510">
    <property type="component" value="Unassembled WGS sequence"/>
</dbReference>
<sequence>IPPGYPYQSITAPFGSHYPYLLQPAAAADADGLAPDVPLPAETSEHLATAADVKPQHLCSPVVVEPLQASREPESLKEGGTVFKKEPNLEDSKDVLSQDSLRLAPITTQDSSAPTEAKAHPRDTAIPSPEEESDQEDEEAVKIEAASSSHPGLYETSRLDSERTTGVETTEPSTGLVDKVYKSSSSSYTDTHHVVCDLQPAHPSSDLSDSLNPLDLRDPVPDAPHLESKLDNPFLPNSSPLHLQPSSAPVAILPEDPMAGMFALVTASELPQAGAVSILADACSSRSELCAGVSPLESTALEGMALLSQMAELEMQRQPREDTQ</sequence>
<feature type="non-terminal residue" evidence="2">
    <location>
        <position position="1"/>
    </location>
</feature>
<dbReference type="EMBL" id="JAMKFB020000003">
    <property type="protein sequence ID" value="KAL0197258.1"/>
    <property type="molecule type" value="Genomic_DNA"/>
</dbReference>
<feature type="compositionally biased region" description="Polar residues" evidence="1">
    <location>
        <begin position="97"/>
        <end position="114"/>
    </location>
</feature>
<feature type="compositionally biased region" description="Basic and acidic residues" evidence="1">
    <location>
        <begin position="71"/>
        <end position="96"/>
    </location>
</feature>
<dbReference type="PANTHER" id="PTHR12505:SF21">
    <property type="entry name" value="TRINUCLEOTIDE REPEAT-CONTAINING GENE 18 PROTEIN"/>
    <property type="match status" value="1"/>
</dbReference>
<comment type="caution">
    <text evidence="2">The sequence shown here is derived from an EMBL/GenBank/DDBJ whole genome shotgun (WGS) entry which is preliminary data.</text>
</comment>
<feature type="non-terminal residue" evidence="2">
    <location>
        <position position="324"/>
    </location>
</feature>
<name>A0ABD0RFE9_CIRMR</name>
<organism evidence="2 3">
    <name type="scientific">Cirrhinus mrigala</name>
    <name type="common">Mrigala</name>
    <dbReference type="NCBI Taxonomy" id="683832"/>
    <lineage>
        <taxon>Eukaryota</taxon>
        <taxon>Metazoa</taxon>
        <taxon>Chordata</taxon>
        <taxon>Craniata</taxon>
        <taxon>Vertebrata</taxon>
        <taxon>Euteleostomi</taxon>
        <taxon>Actinopterygii</taxon>
        <taxon>Neopterygii</taxon>
        <taxon>Teleostei</taxon>
        <taxon>Ostariophysi</taxon>
        <taxon>Cypriniformes</taxon>
        <taxon>Cyprinidae</taxon>
        <taxon>Labeoninae</taxon>
        <taxon>Labeonini</taxon>
        <taxon>Cirrhinus</taxon>
    </lineage>
</organism>
<feature type="region of interest" description="Disordered" evidence="1">
    <location>
        <begin position="69"/>
        <end position="178"/>
    </location>
</feature>
<protein>
    <submittedName>
        <fullName evidence="2">Uncharacterized protein</fullName>
    </submittedName>
</protein>
<dbReference type="AlphaFoldDB" id="A0ABD0RFE9"/>
<dbReference type="InterPro" id="IPR052429">
    <property type="entry name" value="BAH_domain_protein"/>
</dbReference>
<accession>A0ABD0RFE9</accession>
<dbReference type="PANTHER" id="PTHR12505">
    <property type="entry name" value="PHD FINGER TRANSCRIPTION FACTOR"/>
    <property type="match status" value="1"/>
</dbReference>
<keyword evidence="3" id="KW-1185">Reference proteome</keyword>